<protein>
    <submittedName>
        <fullName evidence="1">Uncharacterized protein</fullName>
    </submittedName>
</protein>
<accession>A0A0G4HUG8</accession>
<dbReference type="AlphaFoldDB" id="A0A0G4HUG8"/>
<sequence>MFEKFTALFSSAKVDNTKVDKKILYVRSEACPPGANLDEWLKKLRDGVVEAVEETTAWKVIQISCRSTGQVFLAVEGRGLELSGGLEQRLTGRLGAHNVAWSTDKRGLRGKERRGVQTIVEEEKKDEKLVQRKVATVFLGPTQEGYFLWRKLPGKAVMDTKEVKSKVTVWAGGDGILFVSGREFETVKDADRSLKGYWVDALVPQALVPSLKATMADLETWPLWVAKFAETATSAEGVVSLQII</sequence>
<gene>
    <name evidence="1" type="ORF">Cvel_8655</name>
</gene>
<organism evidence="1">
    <name type="scientific">Chromera velia CCMP2878</name>
    <dbReference type="NCBI Taxonomy" id="1169474"/>
    <lineage>
        <taxon>Eukaryota</taxon>
        <taxon>Sar</taxon>
        <taxon>Alveolata</taxon>
        <taxon>Colpodellida</taxon>
        <taxon>Chromeraceae</taxon>
        <taxon>Chromera</taxon>
    </lineage>
</organism>
<name>A0A0G4HUG8_9ALVE</name>
<dbReference type="EMBL" id="CDMZ01003927">
    <property type="protein sequence ID" value="CEM48082.1"/>
    <property type="molecule type" value="Genomic_DNA"/>
</dbReference>
<evidence type="ECO:0000313" key="1">
    <source>
        <dbReference type="EMBL" id="CEM48082.1"/>
    </source>
</evidence>
<reference evidence="1" key="1">
    <citation type="submission" date="2014-11" db="EMBL/GenBank/DDBJ databases">
        <authorList>
            <person name="Otto D Thomas"/>
            <person name="Naeem Raeece"/>
        </authorList>
    </citation>
    <scope>NUCLEOTIDE SEQUENCE</scope>
</reference>
<dbReference type="VEuPathDB" id="CryptoDB:Cvel_8655"/>
<proteinExistence type="predicted"/>